<evidence type="ECO:0000313" key="3">
    <source>
        <dbReference type="Proteomes" id="UP000015105"/>
    </source>
</evidence>
<reference evidence="2" key="5">
    <citation type="journal article" date="2021" name="G3 (Bethesda)">
        <title>Aegilops tauschii genome assembly Aet v5.0 features greater sequence contiguity and improved annotation.</title>
        <authorList>
            <person name="Wang L."/>
            <person name="Zhu T."/>
            <person name="Rodriguez J.C."/>
            <person name="Deal K.R."/>
            <person name="Dubcovsky J."/>
            <person name="McGuire P.E."/>
            <person name="Lux T."/>
            <person name="Spannagl M."/>
            <person name="Mayer K.F.X."/>
            <person name="Baldrich P."/>
            <person name="Meyers B.C."/>
            <person name="Huo N."/>
            <person name="Gu Y.Q."/>
            <person name="Zhou H."/>
            <person name="Devos K.M."/>
            <person name="Bennetzen J.L."/>
            <person name="Unver T."/>
            <person name="Budak H."/>
            <person name="Gulick P.J."/>
            <person name="Galiba G."/>
            <person name="Kalapos B."/>
            <person name="Nelson D.R."/>
            <person name="Li P."/>
            <person name="You F.M."/>
            <person name="Luo M.C."/>
            <person name="Dvorak J."/>
        </authorList>
    </citation>
    <scope>NUCLEOTIDE SEQUENCE [LARGE SCALE GENOMIC DNA]</scope>
    <source>
        <strain evidence="2">cv. AL8/78</strain>
    </source>
</reference>
<dbReference type="Proteomes" id="UP000015105">
    <property type="component" value="Chromosome 6D"/>
</dbReference>
<reference evidence="3" key="1">
    <citation type="journal article" date="2014" name="Science">
        <title>Ancient hybridizations among the ancestral genomes of bread wheat.</title>
        <authorList>
            <consortium name="International Wheat Genome Sequencing Consortium,"/>
            <person name="Marcussen T."/>
            <person name="Sandve S.R."/>
            <person name="Heier L."/>
            <person name="Spannagl M."/>
            <person name="Pfeifer M."/>
            <person name="Jakobsen K.S."/>
            <person name="Wulff B.B."/>
            <person name="Steuernagel B."/>
            <person name="Mayer K.F."/>
            <person name="Olsen O.A."/>
        </authorList>
    </citation>
    <scope>NUCLEOTIDE SEQUENCE [LARGE SCALE GENOMIC DNA]</scope>
    <source>
        <strain evidence="3">cv. AL8/78</strain>
    </source>
</reference>
<name>A0A453N443_AEGTS</name>
<keyword evidence="3" id="KW-1185">Reference proteome</keyword>
<reference evidence="2" key="4">
    <citation type="submission" date="2019-03" db="UniProtKB">
        <authorList>
            <consortium name="EnsemblPlants"/>
        </authorList>
    </citation>
    <scope>IDENTIFICATION</scope>
</reference>
<proteinExistence type="predicted"/>
<reference evidence="2" key="3">
    <citation type="journal article" date="2017" name="Nature">
        <title>Genome sequence of the progenitor of the wheat D genome Aegilops tauschii.</title>
        <authorList>
            <person name="Luo M.C."/>
            <person name="Gu Y.Q."/>
            <person name="Puiu D."/>
            <person name="Wang H."/>
            <person name="Twardziok S.O."/>
            <person name="Deal K.R."/>
            <person name="Huo N."/>
            <person name="Zhu T."/>
            <person name="Wang L."/>
            <person name="Wang Y."/>
            <person name="McGuire P.E."/>
            <person name="Liu S."/>
            <person name="Long H."/>
            <person name="Ramasamy R.K."/>
            <person name="Rodriguez J.C."/>
            <person name="Van S.L."/>
            <person name="Yuan L."/>
            <person name="Wang Z."/>
            <person name="Xia Z."/>
            <person name="Xiao L."/>
            <person name="Anderson O.D."/>
            <person name="Ouyang S."/>
            <person name="Liang Y."/>
            <person name="Zimin A.V."/>
            <person name="Pertea G."/>
            <person name="Qi P."/>
            <person name="Bennetzen J.L."/>
            <person name="Dai X."/>
            <person name="Dawson M.W."/>
            <person name="Muller H.G."/>
            <person name="Kugler K."/>
            <person name="Rivarola-Duarte L."/>
            <person name="Spannagl M."/>
            <person name="Mayer K.F.X."/>
            <person name="Lu F.H."/>
            <person name="Bevan M.W."/>
            <person name="Leroy P."/>
            <person name="Li P."/>
            <person name="You F.M."/>
            <person name="Sun Q."/>
            <person name="Liu Z."/>
            <person name="Lyons E."/>
            <person name="Wicker T."/>
            <person name="Salzberg S.L."/>
            <person name="Devos K.M."/>
            <person name="Dvorak J."/>
        </authorList>
    </citation>
    <scope>NUCLEOTIDE SEQUENCE [LARGE SCALE GENOMIC DNA]</scope>
    <source>
        <strain evidence="2">cv. AL8/78</strain>
    </source>
</reference>
<sequence>RHPHGIPPAVADGAQRRRSSGGGWPPRSIAGEVEACRGPGAGAEAGTVLLQRRRETAKDPASRRWRRSRACRGWRRWRCLGHGRRRHVLDLHAGGSVEVGDGGVGFVGLRRRGWLLLHNGVEPLLLLFVRRHLPLHHGGHRAIAWRGEVLLVFVGGRRRWEVRVGEWLVDDLRFRWWSGRRWRARPVPVHGAEIAGRARSVSVHRTEGHACIHAVAEEDPWRWRGLSGVEELLLAQERGCSLGGSIVHWWSDEGRHQRCW</sequence>
<feature type="region of interest" description="Disordered" evidence="1">
    <location>
        <begin position="1"/>
        <end position="41"/>
    </location>
</feature>
<dbReference type="EnsemblPlants" id="AET6Gv20222000.1">
    <property type="protein sequence ID" value="AET6Gv20222000.1"/>
    <property type="gene ID" value="AET6Gv20222000"/>
</dbReference>
<dbReference type="Gramene" id="AET6Gv20222000.1">
    <property type="protein sequence ID" value="AET6Gv20222000.1"/>
    <property type="gene ID" value="AET6Gv20222000"/>
</dbReference>
<evidence type="ECO:0000256" key="1">
    <source>
        <dbReference type="SAM" id="MobiDB-lite"/>
    </source>
</evidence>
<organism evidence="2 3">
    <name type="scientific">Aegilops tauschii subsp. strangulata</name>
    <name type="common">Goatgrass</name>
    <dbReference type="NCBI Taxonomy" id="200361"/>
    <lineage>
        <taxon>Eukaryota</taxon>
        <taxon>Viridiplantae</taxon>
        <taxon>Streptophyta</taxon>
        <taxon>Embryophyta</taxon>
        <taxon>Tracheophyta</taxon>
        <taxon>Spermatophyta</taxon>
        <taxon>Magnoliopsida</taxon>
        <taxon>Liliopsida</taxon>
        <taxon>Poales</taxon>
        <taxon>Poaceae</taxon>
        <taxon>BOP clade</taxon>
        <taxon>Pooideae</taxon>
        <taxon>Triticodae</taxon>
        <taxon>Triticeae</taxon>
        <taxon>Triticinae</taxon>
        <taxon>Aegilops</taxon>
    </lineage>
</organism>
<reference evidence="3" key="2">
    <citation type="journal article" date="2017" name="Nat. Plants">
        <title>The Aegilops tauschii genome reveals multiple impacts of transposons.</title>
        <authorList>
            <person name="Zhao G."/>
            <person name="Zou C."/>
            <person name="Li K."/>
            <person name="Wang K."/>
            <person name="Li T."/>
            <person name="Gao L."/>
            <person name="Zhang X."/>
            <person name="Wang H."/>
            <person name="Yang Z."/>
            <person name="Liu X."/>
            <person name="Jiang W."/>
            <person name="Mao L."/>
            <person name="Kong X."/>
            <person name="Jiao Y."/>
            <person name="Jia J."/>
        </authorList>
    </citation>
    <scope>NUCLEOTIDE SEQUENCE [LARGE SCALE GENOMIC DNA]</scope>
    <source>
        <strain evidence="3">cv. AL8/78</strain>
    </source>
</reference>
<accession>A0A453N443</accession>
<dbReference type="AlphaFoldDB" id="A0A453N443"/>
<protein>
    <submittedName>
        <fullName evidence="2">Uncharacterized protein</fullName>
    </submittedName>
</protein>
<evidence type="ECO:0000313" key="2">
    <source>
        <dbReference type="EnsemblPlants" id="AET6Gv20222000.1"/>
    </source>
</evidence>